<keyword evidence="2 10" id="KW-0813">Transport</keyword>
<evidence type="ECO:0000259" key="11">
    <source>
        <dbReference type="Pfam" id="PF00593"/>
    </source>
</evidence>
<evidence type="ECO:0000313" key="12">
    <source>
        <dbReference type="EMBL" id="RUT77849.1"/>
    </source>
</evidence>
<evidence type="ECO:0000256" key="6">
    <source>
        <dbReference type="ARBA" id="ARBA00023077"/>
    </source>
</evidence>
<evidence type="ECO:0000256" key="4">
    <source>
        <dbReference type="ARBA" id="ARBA00022692"/>
    </source>
</evidence>
<dbReference type="Gene3D" id="2.40.170.20">
    <property type="entry name" value="TonB-dependent receptor, beta-barrel domain"/>
    <property type="match status" value="1"/>
</dbReference>
<evidence type="ECO:0000256" key="7">
    <source>
        <dbReference type="ARBA" id="ARBA00023136"/>
    </source>
</evidence>
<evidence type="ECO:0000256" key="9">
    <source>
        <dbReference type="ARBA" id="ARBA00023237"/>
    </source>
</evidence>
<comment type="subcellular location">
    <subcellularLocation>
        <location evidence="1 10">Cell outer membrane</location>
        <topology evidence="1 10">Multi-pass membrane protein</topology>
    </subcellularLocation>
</comment>
<dbReference type="PANTHER" id="PTHR30069">
    <property type="entry name" value="TONB-DEPENDENT OUTER MEMBRANE RECEPTOR"/>
    <property type="match status" value="1"/>
</dbReference>
<feature type="domain" description="TonB-dependent receptor-like beta-barrel" evidence="11">
    <location>
        <begin position="2"/>
        <end position="285"/>
    </location>
</feature>
<evidence type="ECO:0000256" key="3">
    <source>
        <dbReference type="ARBA" id="ARBA00022452"/>
    </source>
</evidence>
<keyword evidence="8 12" id="KW-0675">Receptor</keyword>
<evidence type="ECO:0000256" key="8">
    <source>
        <dbReference type="ARBA" id="ARBA00023170"/>
    </source>
</evidence>
<dbReference type="Pfam" id="PF00593">
    <property type="entry name" value="TonB_dep_Rec_b-barrel"/>
    <property type="match status" value="1"/>
</dbReference>
<evidence type="ECO:0000256" key="10">
    <source>
        <dbReference type="PROSITE-ProRule" id="PRU01360"/>
    </source>
</evidence>
<keyword evidence="3 10" id="KW-1134">Transmembrane beta strand</keyword>
<dbReference type="InterPro" id="IPR036942">
    <property type="entry name" value="Beta-barrel_TonB_sf"/>
</dbReference>
<dbReference type="GO" id="GO:0009279">
    <property type="term" value="C:cell outer membrane"/>
    <property type="evidence" value="ECO:0007669"/>
    <property type="project" value="UniProtKB-SubCell"/>
</dbReference>
<dbReference type="PROSITE" id="PS52016">
    <property type="entry name" value="TONB_DEPENDENT_REC_3"/>
    <property type="match status" value="1"/>
</dbReference>
<reference evidence="12 13" key="1">
    <citation type="submission" date="2018-11" db="EMBL/GenBank/DDBJ databases">
        <title>Parancylomarina longa gen. nov., sp. nov., isolated from sediments of southern Okinawa.</title>
        <authorList>
            <person name="Fu T."/>
        </authorList>
    </citation>
    <scope>NUCLEOTIDE SEQUENCE [LARGE SCALE GENOMIC DNA]</scope>
    <source>
        <strain evidence="12 13">T3-2 S1-C</strain>
    </source>
</reference>
<keyword evidence="6" id="KW-0798">TonB box</keyword>
<dbReference type="InterPro" id="IPR039426">
    <property type="entry name" value="TonB-dep_rcpt-like"/>
</dbReference>
<keyword evidence="7 10" id="KW-0472">Membrane</keyword>
<proteinExistence type="inferred from homology"/>
<keyword evidence="5" id="KW-0732">Signal</keyword>
<comment type="similarity">
    <text evidence="10">Belongs to the TonB-dependent receptor family.</text>
</comment>
<evidence type="ECO:0000256" key="5">
    <source>
        <dbReference type="ARBA" id="ARBA00022729"/>
    </source>
</evidence>
<organism evidence="12 13">
    <name type="scientific">Ancylomarina longa</name>
    <dbReference type="NCBI Taxonomy" id="2487017"/>
    <lineage>
        <taxon>Bacteria</taxon>
        <taxon>Pseudomonadati</taxon>
        <taxon>Bacteroidota</taxon>
        <taxon>Bacteroidia</taxon>
        <taxon>Marinilabiliales</taxon>
        <taxon>Marinifilaceae</taxon>
        <taxon>Ancylomarina</taxon>
    </lineage>
</organism>
<keyword evidence="9 10" id="KW-0998">Cell outer membrane</keyword>
<name>A0A434ATV8_9BACT</name>
<dbReference type="AlphaFoldDB" id="A0A434ATV8"/>
<dbReference type="PANTHER" id="PTHR30069:SF29">
    <property type="entry name" value="HEMOGLOBIN AND HEMOGLOBIN-HAPTOGLOBIN-BINDING PROTEIN 1-RELATED"/>
    <property type="match status" value="1"/>
</dbReference>
<gene>
    <name evidence="12" type="ORF">DLK05_10950</name>
</gene>
<dbReference type="GO" id="GO:0044718">
    <property type="term" value="P:siderophore transmembrane transport"/>
    <property type="evidence" value="ECO:0007669"/>
    <property type="project" value="TreeGrafter"/>
</dbReference>
<evidence type="ECO:0000313" key="13">
    <source>
        <dbReference type="Proteomes" id="UP000282985"/>
    </source>
</evidence>
<dbReference type="GO" id="GO:0015344">
    <property type="term" value="F:siderophore uptake transmembrane transporter activity"/>
    <property type="evidence" value="ECO:0007669"/>
    <property type="project" value="TreeGrafter"/>
</dbReference>
<comment type="caution">
    <text evidence="12">The sequence shown here is derived from an EMBL/GenBank/DDBJ whole genome shotgun (WGS) entry which is preliminary data.</text>
</comment>
<sequence>MSFALYSNFKWLLNPVWIINSGIRYSQSWINAKLNTSFYPFPFDNLNLSNGALTGAIGVTHQLSNKLNSTTGFRAPNIDDVGKVFDSEPGKVIVPNKDLKPEYVYNLEGDISKTFFNQLFLDVNIFYSYLDQAMVREEFTFNSKNTILYDGELSEVQALVNEDNTKIYGTSFQAILKISDKLNASSFINSTQGKYKNGSPVRHVPPIFGNFILKFKSQKFTSRLTMQFNGHINYKNLADSERGKAYLYAKNSNDLPYSPSWTILNTSVSYQFKHHVHLQFTIENLLNKRYRPYSSGICAAGRNIIASLTYKIK</sequence>
<dbReference type="Proteomes" id="UP000282985">
    <property type="component" value="Unassembled WGS sequence"/>
</dbReference>
<dbReference type="EMBL" id="RJJX01000014">
    <property type="protein sequence ID" value="RUT77849.1"/>
    <property type="molecule type" value="Genomic_DNA"/>
</dbReference>
<dbReference type="InterPro" id="IPR000531">
    <property type="entry name" value="Beta-barrel_TonB"/>
</dbReference>
<evidence type="ECO:0000256" key="2">
    <source>
        <dbReference type="ARBA" id="ARBA00022448"/>
    </source>
</evidence>
<keyword evidence="13" id="KW-1185">Reference proteome</keyword>
<evidence type="ECO:0000256" key="1">
    <source>
        <dbReference type="ARBA" id="ARBA00004571"/>
    </source>
</evidence>
<keyword evidence="4 10" id="KW-0812">Transmembrane</keyword>
<accession>A0A434ATV8</accession>
<protein>
    <submittedName>
        <fullName evidence="12">TonB-dependent receptor</fullName>
    </submittedName>
</protein>
<dbReference type="SUPFAM" id="SSF56935">
    <property type="entry name" value="Porins"/>
    <property type="match status" value="1"/>
</dbReference>